<reference evidence="2" key="1">
    <citation type="journal article" date="2020" name="Fungal Divers.">
        <title>Resolving the Mortierellaceae phylogeny through synthesis of multi-gene phylogenetics and phylogenomics.</title>
        <authorList>
            <person name="Vandepol N."/>
            <person name="Liber J."/>
            <person name="Desiro A."/>
            <person name="Na H."/>
            <person name="Kennedy M."/>
            <person name="Barry K."/>
            <person name="Grigoriev I.V."/>
            <person name="Miller A.N."/>
            <person name="O'Donnell K."/>
            <person name="Stajich J.E."/>
            <person name="Bonito G."/>
        </authorList>
    </citation>
    <scope>NUCLEOTIDE SEQUENCE</scope>
    <source>
        <strain evidence="2">REB-010B</strain>
    </source>
</reference>
<keyword evidence="1" id="KW-0812">Transmembrane</keyword>
<keyword evidence="1" id="KW-0472">Membrane</keyword>
<evidence type="ECO:0000313" key="3">
    <source>
        <dbReference type="Proteomes" id="UP000738325"/>
    </source>
</evidence>
<dbReference type="Proteomes" id="UP000738325">
    <property type="component" value="Unassembled WGS sequence"/>
</dbReference>
<accession>A0A9P6UU01</accession>
<organism evidence="2 3">
    <name type="scientific">Dissophora globulifera</name>
    <dbReference type="NCBI Taxonomy" id="979702"/>
    <lineage>
        <taxon>Eukaryota</taxon>
        <taxon>Fungi</taxon>
        <taxon>Fungi incertae sedis</taxon>
        <taxon>Mucoromycota</taxon>
        <taxon>Mortierellomycotina</taxon>
        <taxon>Mortierellomycetes</taxon>
        <taxon>Mortierellales</taxon>
        <taxon>Mortierellaceae</taxon>
        <taxon>Dissophora</taxon>
    </lineage>
</organism>
<gene>
    <name evidence="2" type="ORF">BGZ99_005229</name>
</gene>
<keyword evidence="3" id="KW-1185">Reference proteome</keyword>
<name>A0A9P6UU01_9FUNG</name>
<evidence type="ECO:0000313" key="2">
    <source>
        <dbReference type="EMBL" id="KAG0319228.1"/>
    </source>
</evidence>
<evidence type="ECO:0000256" key="1">
    <source>
        <dbReference type="SAM" id="Phobius"/>
    </source>
</evidence>
<keyword evidence="1" id="KW-1133">Transmembrane helix</keyword>
<dbReference type="EMBL" id="JAAAIP010000333">
    <property type="protein sequence ID" value="KAG0319228.1"/>
    <property type="molecule type" value="Genomic_DNA"/>
</dbReference>
<feature type="transmembrane region" description="Helical" evidence="1">
    <location>
        <begin position="192"/>
        <end position="213"/>
    </location>
</feature>
<dbReference type="OrthoDB" id="2420104at2759"/>
<dbReference type="AlphaFoldDB" id="A0A9P6UU01"/>
<sequence length="234" mass="26127">METEYLDAVDKELREIERFFINLYKPAYASYSTPHASCDPGLLPFLNFGIYKAPCPSSHLDCPSTANNPTATYACANAESDDMAKEILVSDLRERYRQLKIVQDQLRIELTRLRIWKLTRPQDQQPPDATLAAGHPYLNAPQAGAAAAAMATEAPVETTVIASKPTFVPTFKTDHASREQSSSSLSSYGRTLFYSLGTALILWILLCLSVDIIDEEQPIAHYQAGRTKYAWPRH</sequence>
<proteinExistence type="predicted"/>
<protein>
    <submittedName>
        <fullName evidence="2">Uncharacterized protein</fullName>
    </submittedName>
</protein>
<comment type="caution">
    <text evidence="2">The sequence shown here is derived from an EMBL/GenBank/DDBJ whole genome shotgun (WGS) entry which is preliminary data.</text>
</comment>